<organism evidence="2 3">
    <name type="scientific">Cerrena zonata</name>
    <dbReference type="NCBI Taxonomy" id="2478898"/>
    <lineage>
        <taxon>Eukaryota</taxon>
        <taxon>Fungi</taxon>
        <taxon>Dikarya</taxon>
        <taxon>Basidiomycota</taxon>
        <taxon>Agaricomycotina</taxon>
        <taxon>Agaricomycetes</taxon>
        <taxon>Polyporales</taxon>
        <taxon>Cerrenaceae</taxon>
        <taxon>Cerrena</taxon>
    </lineage>
</organism>
<proteinExistence type="predicted"/>
<keyword evidence="3" id="KW-1185">Reference proteome</keyword>
<dbReference type="Proteomes" id="UP001385951">
    <property type="component" value="Unassembled WGS sequence"/>
</dbReference>
<gene>
    <name evidence="2" type="ORF">QCA50_004913</name>
</gene>
<evidence type="ECO:0000256" key="1">
    <source>
        <dbReference type="SAM" id="MobiDB-lite"/>
    </source>
</evidence>
<reference evidence="2 3" key="1">
    <citation type="submission" date="2022-09" db="EMBL/GenBank/DDBJ databases">
        <authorList>
            <person name="Palmer J.M."/>
        </authorList>
    </citation>
    <scope>NUCLEOTIDE SEQUENCE [LARGE SCALE GENOMIC DNA]</scope>
    <source>
        <strain evidence="2 3">DSM 7382</strain>
    </source>
</reference>
<feature type="region of interest" description="Disordered" evidence="1">
    <location>
        <begin position="152"/>
        <end position="189"/>
    </location>
</feature>
<comment type="caution">
    <text evidence="2">The sequence shown here is derived from an EMBL/GenBank/DDBJ whole genome shotgun (WGS) entry which is preliminary data.</text>
</comment>
<protein>
    <submittedName>
        <fullName evidence="2">Uncharacterized protein</fullName>
    </submittedName>
</protein>
<evidence type="ECO:0000313" key="2">
    <source>
        <dbReference type="EMBL" id="KAK7691514.1"/>
    </source>
</evidence>
<accession>A0AAW0GI89</accession>
<feature type="compositionally biased region" description="Polar residues" evidence="1">
    <location>
        <begin position="160"/>
        <end position="177"/>
    </location>
</feature>
<feature type="compositionally biased region" description="Polar residues" evidence="1">
    <location>
        <begin position="31"/>
        <end position="51"/>
    </location>
</feature>
<dbReference type="EMBL" id="JASBNA010000005">
    <property type="protein sequence ID" value="KAK7691514.1"/>
    <property type="molecule type" value="Genomic_DNA"/>
</dbReference>
<sequence>MSDSDFSSLNGLQSPTFGTATFTTLSATETRSVTPSRLSPSPVRSYTPSTTQETYTLEYDSSTTPQATTRNDESNLDVTFAQLNAEIGSAMRSWAVPRSAQEVPPRNTLASEDYWQTDYPNPRLSTITERTENLASRPTSFAQTNLSTRDLDHEVPAPQPQASSHFRASTDVPQATRSPLFGPRSPAGRHVGQKVAYWEHRLGATSPSAHSRSASEPSGFSTQSTLTTFSGTCSLLYSVL</sequence>
<dbReference type="AlphaFoldDB" id="A0AAW0GI89"/>
<feature type="region of interest" description="Disordered" evidence="1">
    <location>
        <begin position="23"/>
        <end position="51"/>
    </location>
</feature>
<name>A0AAW0GI89_9APHY</name>
<evidence type="ECO:0000313" key="3">
    <source>
        <dbReference type="Proteomes" id="UP001385951"/>
    </source>
</evidence>